<keyword evidence="3" id="KW-1185">Reference proteome</keyword>
<keyword evidence="1" id="KW-0812">Transmembrane</keyword>
<gene>
    <name evidence="2" type="ORF">ACFQU8_03920</name>
</gene>
<evidence type="ECO:0000256" key="1">
    <source>
        <dbReference type="SAM" id="Phobius"/>
    </source>
</evidence>
<dbReference type="EMBL" id="JBHTGR010000005">
    <property type="protein sequence ID" value="MFC7746388.1"/>
    <property type="molecule type" value="Genomic_DNA"/>
</dbReference>
<reference evidence="3" key="1">
    <citation type="journal article" date="2019" name="Int. J. Syst. Evol. Microbiol.">
        <title>The Global Catalogue of Microorganisms (GCM) 10K type strain sequencing project: providing services to taxonomists for standard genome sequencing and annotation.</title>
        <authorList>
            <consortium name="The Broad Institute Genomics Platform"/>
            <consortium name="The Broad Institute Genome Sequencing Center for Infectious Disease"/>
            <person name="Wu L."/>
            <person name="Ma J."/>
        </authorList>
    </citation>
    <scope>NUCLEOTIDE SEQUENCE [LARGE SCALE GENOMIC DNA]</scope>
    <source>
        <strain evidence="3">JCM 30234</strain>
    </source>
</reference>
<proteinExistence type="predicted"/>
<name>A0ABW2UTR3_9BACI</name>
<comment type="caution">
    <text evidence="2">The sequence shown here is derived from an EMBL/GenBank/DDBJ whole genome shotgun (WGS) entry which is preliminary data.</text>
</comment>
<feature type="transmembrane region" description="Helical" evidence="1">
    <location>
        <begin position="70"/>
        <end position="92"/>
    </location>
</feature>
<sequence>MKLLLIAGSIVLPVVMYVTQKYWGGLLFLFNLAGLLAAIIFVDIASLAIHDIIKNGTVMMTDIHAIFLNPWFLITGAYLGVYAIFWLLLAVIDD</sequence>
<feature type="transmembrane region" description="Helical" evidence="1">
    <location>
        <begin position="26"/>
        <end position="49"/>
    </location>
</feature>
<organism evidence="2 3">
    <name type="scientific">Lentibacillus kimchii</name>
    <dbReference type="NCBI Taxonomy" id="1542911"/>
    <lineage>
        <taxon>Bacteria</taxon>
        <taxon>Bacillati</taxon>
        <taxon>Bacillota</taxon>
        <taxon>Bacilli</taxon>
        <taxon>Bacillales</taxon>
        <taxon>Bacillaceae</taxon>
        <taxon>Lentibacillus</taxon>
    </lineage>
</organism>
<keyword evidence="1" id="KW-0472">Membrane</keyword>
<evidence type="ECO:0000313" key="2">
    <source>
        <dbReference type="EMBL" id="MFC7746388.1"/>
    </source>
</evidence>
<protein>
    <submittedName>
        <fullName evidence="2">Transposase</fullName>
    </submittedName>
</protein>
<evidence type="ECO:0000313" key="3">
    <source>
        <dbReference type="Proteomes" id="UP001596620"/>
    </source>
</evidence>
<dbReference type="RefSeq" id="WP_382357872.1">
    <property type="nucleotide sequence ID" value="NZ_JBHTGR010000005.1"/>
</dbReference>
<dbReference type="Proteomes" id="UP001596620">
    <property type="component" value="Unassembled WGS sequence"/>
</dbReference>
<accession>A0ABW2UTR3</accession>
<keyword evidence="1" id="KW-1133">Transmembrane helix</keyword>